<protein>
    <submittedName>
        <fullName evidence="1">Uncharacterized protein</fullName>
    </submittedName>
</protein>
<reference evidence="1" key="1">
    <citation type="submission" date="2020-05" db="EMBL/GenBank/DDBJ databases">
        <title>Mycena genomes resolve the evolution of fungal bioluminescence.</title>
        <authorList>
            <person name="Tsai I.J."/>
        </authorList>
    </citation>
    <scope>NUCLEOTIDE SEQUENCE</scope>
    <source>
        <strain evidence="1">160909Yilan</strain>
    </source>
</reference>
<dbReference type="EMBL" id="JACAZH010000005">
    <property type="protein sequence ID" value="KAF7367670.1"/>
    <property type="molecule type" value="Genomic_DNA"/>
</dbReference>
<sequence>MFSSLKNYMLANLRQFLLYPFTTLPTPLLAPIVQDEITEVWDDKDWYVSSSGLLTRDPIWLWDPNRPEDGWDIDPIYFAPTFEHAVKYLPLCKGFEAAFERDEYGHFRQVRSLYFVVDGIPKIFMHEYVQIVLTFVPMLSKVDSSLGNLGTSLEMRMDGFTQQQIDATPNSVLGTYSTLINGSVA</sequence>
<name>A0A8H6Z1L7_9AGAR</name>
<comment type="caution">
    <text evidence="1">The sequence shown here is derived from an EMBL/GenBank/DDBJ whole genome shotgun (WGS) entry which is preliminary data.</text>
</comment>
<accession>A0A8H6Z1L7</accession>
<dbReference type="Proteomes" id="UP000623467">
    <property type="component" value="Unassembled WGS sequence"/>
</dbReference>
<gene>
    <name evidence="1" type="ORF">MSAN_00830700</name>
</gene>
<keyword evidence="2" id="KW-1185">Reference proteome</keyword>
<evidence type="ECO:0000313" key="1">
    <source>
        <dbReference type="EMBL" id="KAF7367670.1"/>
    </source>
</evidence>
<dbReference type="AlphaFoldDB" id="A0A8H6Z1L7"/>
<proteinExistence type="predicted"/>
<evidence type="ECO:0000313" key="2">
    <source>
        <dbReference type="Proteomes" id="UP000623467"/>
    </source>
</evidence>
<organism evidence="1 2">
    <name type="scientific">Mycena sanguinolenta</name>
    <dbReference type="NCBI Taxonomy" id="230812"/>
    <lineage>
        <taxon>Eukaryota</taxon>
        <taxon>Fungi</taxon>
        <taxon>Dikarya</taxon>
        <taxon>Basidiomycota</taxon>
        <taxon>Agaricomycotina</taxon>
        <taxon>Agaricomycetes</taxon>
        <taxon>Agaricomycetidae</taxon>
        <taxon>Agaricales</taxon>
        <taxon>Marasmiineae</taxon>
        <taxon>Mycenaceae</taxon>
        <taxon>Mycena</taxon>
    </lineage>
</organism>
<dbReference type="OrthoDB" id="3066551at2759"/>